<dbReference type="GO" id="GO:0004497">
    <property type="term" value="F:monooxygenase activity"/>
    <property type="evidence" value="ECO:0007669"/>
    <property type="project" value="UniProtKB-KW"/>
</dbReference>
<evidence type="ECO:0000313" key="3">
    <source>
        <dbReference type="EMBL" id="UGS38191.1"/>
    </source>
</evidence>
<keyword evidence="2" id="KW-0560">Oxidoreductase</keyword>
<keyword evidence="4" id="KW-1185">Reference proteome</keyword>
<dbReference type="GO" id="GO:0020037">
    <property type="term" value="F:heme binding"/>
    <property type="evidence" value="ECO:0007669"/>
    <property type="project" value="InterPro"/>
</dbReference>
<dbReference type="SUPFAM" id="SSF48264">
    <property type="entry name" value="Cytochrome P450"/>
    <property type="match status" value="1"/>
</dbReference>
<dbReference type="InterPro" id="IPR017972">
    <property type="entry name" value="Cyt_P450_CS"/>
</dbReference>
<dbReference type="Pfam" id="PF00067">
    <property type="entry name" value="p450"/>
    <property type="match status" value="1"/>
</dbReference>
<keyword evidence="2" id="KW-0408">Iron</keyword>
<evidence type="ECO:0000256" key="1">
    <source>
        <dbReference type="ARBA" id="ARBA00010617"/>
    </source>
</evidence>
<dbReference type="Gene3D" id="1.10.630.10">
    <property type="entry name" value="Cytochrome P450"/>
    <property type="match status" value="1"/>
</dbReference>
<dbReference type="PANTHER" id="PTHR46696:SF3">
    <property type="entry name" value="PULCHERRIMINIC ACID SYNTHASE"/>
    <property type="match status" value="1"/>
</dbReference>
<dbReference type="InterPro" id="IPR002397">
    <property type="entry name" value="Cyt_P450_B"/>
</dbReference>
<sequence length="409" mass="44968">MTLVAELDLPDLDIADPELYGERWHEAIARLMDGGGWLARSPLATIVLDREAGEHFLRTKAAIFPGRLIAQLFGIVDGPLHEQIEGNIINTNGDEHRRLRSLVNPALAPRAVIRYRPAMREFLADLWAPAAAAGRCDLVEALCKPYPARTIATVMGAPLDDAPRLHDWSMWIQRQFDPIALSDADQVAIIQRKVGEFYDWVRPLIARRRDDPADDLISSLIAAEEAGDRLSDKELENLVLNILVGGVDTTQSQLAHAVRLLALHPDQWGALRADPDGLAARAAEEALRFEPITPFTARLLVEEVTYRDVTFPEGTVIVVCAYSGNRDPAVFAHPETFDITGEGKGPRMLTFGAGIHYCVGANLARAELEEALAFLARRIRTLRLDGEPVLQSVSGIYGTDALPIAFESA</sequence>
<protein>
    <recommendedName>
        <fullName evidence="5">Cytochrome P450</fullName>
    </recommendedName>
</protein>
<dbReference type="PRINTS" id="PR00385">
    <property type="entry name" value="P450"/>
</dbReference>
<dbReference type="EMBL" id="CP087164">
    <property type="protein sequence ID" value="UGS38191.1"/>
    <property type="molecule type" value="Genomic_DNA"/>
</dbReference>
<dbReference type="Proteomes" id="UP001162834">
    <property type="component" value="Chromosome"/>
</dbReference>
<keyword evidence="2" id="KW-0349">Heme</keyword>
<dbReference type="PANTHER" id="PTHR46696">
    <property type="entry name" value="P450, PUTATIVE (EUROFUNG)-RELATED"/>
    <property type="match status" value="1"/>
</dbReference>
<dbReference type="RefSeq" id="WP_259312220.1">
    <property type="nucleotide sequence ID" value="NZ_CP087164.1"/>
</dbReference>
<keyword evidence="2" id="KW-0479">Metal-binding</keyword>
<dbReference type="AlphaFoldDB" id="A0A9E7C288"/>
<evidence type="ECO:0000256" key="2">
    <source>
        <dbReference type="RuleBase" id="RU000461"/>
    </source>
</evidence>
<dbReference type="PROSITE" id="PS00086">
    <property type="entry name" value="CYTOCHROME_P450"/>
    <property type="match status" value="1"/>
</dbReference>
<accession>A0A9E7C288</accession>
<dbReference type="KEGG" id="sbae:DSM104329_04614"/>
<dbReference type="InterPro" id="IPR036396">
    <property type="entry name" value="Cyt_P450_sf"/>
</dbReference>
<dbReference type="InterPro" id="IPR001128">
    <property type="entry name" value="Cyt_P450"/>
</dbReference>
<gene>
    <name evidence="3" type="ORF">DSM104329_04614</name>
</gene>
<dbReference type="PRINTS" id="PR00359">
    <property type="entry name" value="BP450"/>
</dbReference>
<organism evidence="3 4">
    <name type="scientific">Capillimicrobium parvum</name>
    <dbReference type="NCBI Taxonomy" id="2884022"/>
    <lineage>
        <taxon>Bacteria</taxon>
        <taxon>Bacillati</taxon>
        <taxon>Actinomycetota</taxon>
        <taxon>Thermoleophilia</taxon>
        <taxon>Solirubrobacterales</taxon>
        <taxon>Capillimicrobiaceae</taxon>
        <taxon>Capillimicrobium</taxon>
    </lineage>
</organism>
<dbReference type="GO" id="GO:0016705">
    <property type="term" value="F:oxidoreductase activity, acting on paired donors, with incorporation or reduction of molecular oxygen"/>
    <property type="evidence" value="ECO:0007669"/>
    <property type="project" value="InterPro"/>
</dbReference>
<comment type="similarity">
    <text evidence="1 2">Belongs to the cytochrome P450 family.</text>
</comment>
<reference evidence="3" key="1">
    <citation type="journal article" date="2022" name="Int. J. Syst. Evol. Microbiol.">
        <title>Pseudomonas aegrilactucae sp. nov. and Pseudomonas morbosilactucae sp. nov., pathogens causing bacterial rot of lettuce in Japan.</title>
        <authorList>
            <person name="Sawada H."/>
            <person name="Fujikawa T."/>
            <person name="Satou M."/>
        </authorList>
    </citation>
    <scope>NUCLEOTIDE SEQUENCE</scope>
    <source>
        <strain evidence="3">0166_1</strain>
    </source>
</reference>
<proteinExistence type="inferred from homology"/>
<dbReference type="GO" id="GO:0005506">
    <property type="term" value="F:iron ion binding"/>
    <property type="evidence" value="ECO:0007669"/>
    <property type="project" value="InterPro"/>
</dbReference>
<name>A0A9E7C288_9ACTN</name>
<evidence type="ECO:0008006" key="5">
    <source>
        <dbReference type="Google" id="ProtNLM"/>
    </source>
</evidence>
<keyword evidence="2" id="KW-0503">Monooxygenase</keyword>
<evidence type="ECO:0000313" key="4">
    <source>
        <dbReference type="Proteomes" id="UP001162834"/>
    </source>
</evidence>